<reference evidence="8" key="2">
    <citation type="submission" date="2011-02" db="EMBL/GenBank/DDBJ databases">
        <authorList>
            <person name="MacLean D."/>
        </authorList>
    </citation>
    <scope>NUCLEOTIDE SEQUENCE</scope>
</reference>
<dbReference type="InterPro" id="IPR002472">
    <property type="entry name" value="Palm_thioest"/>
</dbReference>
<organism evidence="8">
    <name type="scientific">Albugo laibachii Nc14</name>
    <dbReference type="NCBI Taxonomy" id="890382"/>
    <lineage>
        <taxon>Eukaryota</taxon>
        <taxon>Sar</taxon>
        <taxon>Stramenopiles</taxon>
        <taxon>Oomycota</taxon>
        <taxon>Peronosporomycetes</taxon>
        <taxon>Albuginales</taxon>
        <taxon>Albuginaceae</taxon>
        <taxon>Albugo</taxon>
    </lineage>
</organism>
<dbReference type="HOGENOM" id="CLU_050129_0_0_1"/>
<dbReference type="PANTHER" id="PTHR11247">
    <property type="entry name" value="PALMITOYL-PROTEIN THIOESTERASE/DOLICHYLDIPHOSPHATASE 1"/>
    <property type="match status" value="1"/>
</dbReference>
<protein>
    <recommendedName>
        <fullName evidence="2">Palmitoyl-protein thioesterase 1</fullName>
        <ecNumber evidence="1">3.1.2.22</ecNumber>
    </recommendedName>
    <alternativeName>
        <fullName evidence="7">Palmitoyl-protein hydrolase 1</fullName>
    </alternativeName>
</protein>
<accession>F0WJG3</accession>
<keyword evidence="3" id="KW-0732">Signal</keyword>
<dbReference type="PANTHER" id="PTHR11247:SF8">
    <property type="entry name" value="PALMITOYL-PROTEIN THIOESTERASE 1"/>
    <property type="match status" value="1"/>
</dbReference>
<dbReference type="GlyCosmos" id="F0WJG3">
    <property type="glycosylation" value="1 site, No reported glycans"/>
</dbReference>
<dbReference type="AlphaFoldDB" id="F0WJG3"/>
<dbReference type="PRINTS" id="PR00414">
    <property type="entry name" value="PPTHIESTRASE"/>
</dbReference>
<dbReference type="SUPFAM" id="SSF53474">
    <property type="entry name" value="alpha/beta-Hydrolases"/>
    <property type="match status" value="1"/>
</dbReference>
<dbReference type="EMBL" id="FR824167">
    <property type="protein sequence ID" value="CCA21412.1"/>
    <property type="molecule type" value="Genomic_DNA"/>
</dbReference>
<keyword evidence="4" id="KW-0378">Hydrolase</keyword>
<reference evidence="8" key="1">
    <citation type="journal article" date="2011" name="PLoS Biol.">
        <title>Gene gain and loss during evolution of obligate parasitism in the white rust pathogen of Arabidopsis thaliana.</title>
        <authorList>
            <person name="Kemen E."/>
            <person name="Gardiner A."/>
            <person name="Schultz-Larsen T."/>
            <person name="Kemen A.C."/>
            <person name="Balmuth A.L."/>
            <person name="Robert-Seilaniantz A."/>
            <person name="Bailey K."/>
            <person name="Holub E."/>
            <person name="Studholme D.J."/>
            <person name="Maclean D."/>
            <person name="Jones J.D."/>
        </authorList>
    </citation>
    <scope>NUCLEOTIDE SEQUENCE</scope>
</reference>
<keyword evidence="5" id="KW-1015">Disulfide bond</keyword>
<dbReference type="InterPro" id="IPR029058">
    <property type="entry name" value="AB_hydrolase_fold"/>
</dbReference>
<evidence type="ECO:0000256" key="2">
    <source>
        <dbReference type="ARBA" id="ARBA00014212"/>
    </source>
</evidence>
<evidence type="ECO:0000256" key="4">
    <source>
        <dbReference type="ARBA" id="ARBA00022801"/>
    </source>
</evidence>
<evidence type="ECO:0000256" key="6">
    <source>
        <dbReference type="ARBA" id="ARBA00023180"/>
    </source>
</evidence>
<dbReference type="EC" id="3.1.2.22" evidence="1"/>
<keyword evidence="6" id="KW-0325">Glycoprotein</keyword>
<dbReference type="GO" id="GO:0005764">
    <property type="term" value="C:lysosome"/>
    <property type="evidence" value="ECO:0007669"/>
    <property type="project" value="TreeGrafter"/>
</dbReference>
<gene>
    <name evidence="8" type="primary">AlNc14C122G6692</name>
    <name evidence="8" type="ORF">ALNC14_075550</name>
</gene>
<proteinExistence type="predicted"/>
<evidence type="ECO:0000256" key="5">
    <source>
        <dbReference type="ARBA" id="ARBA00023157"/>
    </source>
</evidence>
<dbReference type="Pfam" id="PF02089">
    <property type="entry name" value="Palm_thioest"/>
    <property type="match status" value="1"/>
</dbReference>
<name>F0WJG3_9STRA</name>
<dbReference type="Gene3D" id="3.40.50.1820">
    <property type="entry name" value="alpha/beta hydrolase"/>
    <property type="match status" value="1"/>
</dbReference>
<evidence type="ECO:0000256" key="7">
    <source>
        <dbReference type="ARBA" id="ARBA00031934"/>
    </source>
</evidence>
<dbReference type="GO" id="GO:0008474">
    <property type="term" value="F:palmitoyl-(protein) hydrolase activity"/>
    <property type="evidence" value="ECO:0007669"/>
    <property type="project" value="UniProtKB-EC"/>
</dbReference>
<evidence type="ECO:0000313" key="8">
    <source>
        <dbReference type="EMBL" id="CCA21412.1"/>
    </source>
</evidence>
<evidence type="ECO:0000256" key="1">
    <source>
        <dbReference type="ARBA" id="ARBA00012423"/>
    </source>
</evidence>
<evidence type="ECO:0000256" key="3">
    <source>
        <dbReference type="ARBA" id="ARBA00022729"/>
    </source>
</evidence>
<sequence>MRSKIEHYAKVLGLLAASLNKYIDNCSCLERNIPVVVMHGMGDAAENTGMVHFQQLVSEELDTYVYLVRIGGSKEEDIKNSYFLPMMKQLEEFSQRVKGNSKLQSGFNAIGLSQGNLLVRAYIEIYNRPCVLNFLSLHGPLGGVSAIPRCDPRNDFCRDVVHLISFGVYSTLVQDHLAQSNYFRDPMAIAKYLENAQFLPDINNEKAHKFNVTYRDNFASLRSLILVKAKQDTQVYPSESEWFGAYADGSAYKKVLKFHETTWYRNDLFGLRELDEAGKIHFYETDGDHLVISDQTIRKLVRKHFGASSAFRSNLSSIDWVSALKARQ</sequence>